<dbReference type="InterPro" id="IPR026739">
    <property type="entry name" value="AP_beta"/>
</dbReference>
<evidence type="ECO:0000313" key="9">
    <source>
        <dbReference type="Proteomes" id="UP000324800"/>
    </source>
</evidence>
<dbReference type="OrthoDB" id="302453at2759"/>
<evidence type="ECO:0000256" key="3">
    <source>
        <dbReference type="ARBA" id="ARBA00022448"/>
    </source>
</evidence>
<evidence type="ECO:0000256" key="1">
    <source>
        <dbReference type="ARBA" id="ARBA00004308"/>
    </source>
</evidence>
<keyword evidence="3" id="KW-0813">Transport</keyword>
<dbReference type="EMBL" id="SNRW01000783">
    <property type="protein sequence ID" value="KAA6399289.1"/>
    <property type="molecule type" value="Genomic_DNA"/>
</dbReference>
<dbReference type="SUPFAM" id="SSF48371">
    <property type="entry name" value="ARM repeat"/>
    <property type="match status" value="1"/>
</dbReference>
<dbReference type="Proteomes" id="UP000324800">
    <property type="component" value="Unassembled WGS sequence"/>
</dbReference>
<dbReference type="GO" id="GO:0006886">
    <property type="term" value="P:intracellular protein transport"/>
    <property type="evidence" value="ECO:0007669"/>
    <property type="project" value="InterPro"/>
</dbReference>
<dbReference type="InterPro" id="IPR002553">
    <property type="entry name" value="Clathrin/coatomer_adapt-like_N"/>
</dbReference>
<dbReference type="InterPro" id="IPR016024">
    <property type="entry name" value="ARM-type_fold"/>
</dbReference>
<dbReference type="AlphaFoldDB" id="A0A5J4WYK3"/>
<dbReference type="Pfam" id="PF01602">
    <property type="entry name" value="Adaptin_N"/>
    <property type="match status" value="1"/>
</dbReference>
<evidence type="ECO:0000256" key="2">
    <source>
        <dbReference type="ARBA" id="ARBA00006613"/>
    </source>
</evidence>
<dbReference type="GO" id="GO:0016192">
    <property type="term" value="P:vesicle-mediated transport"/>
    <property type="evidence" value="ECO:0007669"/>
    <property type="project" value="InterPro"/>
</dbReference>
<name>A0A5J4WYK3_9EUKA</name>
<dbReference type="GO" id="GO:0012505">
    <property type="term" value="C:endomembrane system"/>
    <property type="evidence" value="ECO:0007669"/>
    <property type="project" value="UniProtKB-SubCell"/>
</dbReference>
<organism evidence="8 9">
    <name type="scientific">Streblomastix strix</name>
    <dbReference type="NCBI Taxonomy" id="222440"/>
    <lineage>
        <taxon>Eukaryota</taxon>
        <taxon>Metamonada</taxon>
        <taxon>Preaxostyla</taxon>
        <taxon>Oxymonadida</taxon>
        <taxon>Streblomastigidae</taxon>
        <taxon>Streblomastix</taxon>
    </lineage>
</organism>
<keyword evidence="5" id="KW-0472">Membrane</keyword>
<evidence type="ECO:0000256" key="4">
    <source>
        <dbReference type="ARBA" id="ARBA00022927"/>
    </source>
</evidence>
<keyword evidence="4" id="KW-0653">Protein transport</keyword>
<comment type="similarity">
    <text evidence="2">Belongs to the adaptor complexes large subunit family.</text>
</comment>
<dbReference type="PANTHER" id="PTHR11134">
    <property type="entry name" value="ADAPTOR COMPLEX SUBUNIT BETA FAMILY MEMBER"/>
    <property type="match status" value="1"/>
</dbReference>
<feature type="region of interest" description="Disordered" evidence="6">
    <location>
        <begin position="234"/>
        <end position="266"/>
    </location>
</feature>
<evidence type="ECO:0000259" key="7">
    <source>
        <dbReference type="Pfam" id="PF01602"/>
    </source>
</evidence>
<evidence type="ECO:0000313" key="8">
    <source>
        <dbReference type="EMBL" id="KAA6399289.1"/>
    </source>
</evidence>
<accession>A0A5J4WYK3</accession>
<comment type="subcellular location">
    <subcellularLocation>
        <location evidence="1">Endomembrane system</location>
    </subcellularLocation>
</comment>
<reference evidence="8 9" key="1">
    <citation type="submission" date="2019-03" db="EMBL/GenBank/DDBJ databases">
        <title>Single cell metagenomics reveals metabolic interactions within the superorganism composed of flagellate Streblomastix strix and complex community of Bacteroidetes bacteria on its surface.</title>
        <authorList>
            <person name="Treitli S.C."/>
            <person name="Kolisko M."/>
            <person name="Husnik F."/>
            <person name="Keeling P."/>
            <person name="Hampl V."/>
        </authorList>
    </citation>
    <scope>NUCLEOTIDE SEQUENCE [LARGE SCALE GENOMIC DNA]</scope>
    <source>
        <strain evidence="8">ST1C</strain>
    </source>
</reference>
<dbReference type="Gene3D" id="1.25.10.10">
    <property type="entry name" value="Leucine-rich Repeat Variant"/>
    <property type="match status" value="1"/>
</dbReference>
<gene>
    <name evidence="8" type="ORF">EZS28_005184</name>
</gene>
<comment type="caution">
    <text evidence="8">The sequence shown here is derived from an EMBL/GenBank/DDBJ whole genome shotgun (WGS) entry which is preliminary data.</text>
</comment>
<protein>
    <submittedName>
        <fullName evidence="8">Putative AP-3 complex subunit beta-2</fullName>
    </submittedName>
</protein>
<dbReference type="GO" id="GO:0030117">
    <property type="term" value="C:membrane coat"/>
    <property type="evidence" value="ECO:0007669"/>
    <property type="project" value="InterPro"/>
</dbReference>
<sequence length="266" mass="30088">MSGLDNPYYSDFSANKISEIKYLLDSLDPAKSLEAMKRLCAFSAKGFDVSAVFPQVVKSIMTQSLDVKKLICEFIVMNSRKAPDFCLLCIDRLHKDATENVNPLIRGLALRTLSSLHQTEVIQVVTHDVMKAATDQSPYVRKAAALAIPKLIKLDKSLQESLVELVGQMLGDTNTVVLGPTMATFHNICPQEFRLIHPHFRKLAHLLVDFDEWSQIVALKVFLNYSRNQFCSPYGNTEADKKLKASKADEKKKQKELKEKEEEKQR</sequence>
<feature type="domain" description="Clathrin/coatomer adaptor adaptin-like N-terminal" evidence="7">
    <location>
        <begin position="18"/>
        <end position="232"/>
    </location>
</feature>
<proteinExistence type="inferred from homology"/>
<evidence type="ECO:0000256" key="5">
    <source>
        <dbReference type="ARBA" id="ARBA00023136"/>
    </source>
</evidence>
<evidence type="ECO:0000256" key="6">
    <source>
        <dbReference type="SAM" id="MobiDB-lite"/>
    </source>
</evidence>
<dbReference type="InterPro" id="IPR011989">
    <property type="entry name" value="ARM-like"/>
</dbReference>
<feature type="compositionally biased region" description="Basic and acidic residues" evidence="6">
    <location>
        <begin position="238"/>
        <end position="266"/>
    </location>
</feature>